<keyword evidence="3" id="KW-1185">Reference proteome</keyword>
<evidence type="ECO:0000256" key="1">
    <source>
        <dbReference type="SAM" id="MobiDB-lite"/>
    </source>
</evidence>
<evidence type="ECO:0000313" key="2">
    <source>
        <dbReference type="EMBL" id="TFJ90664.1"/>
    </source>
</evidence>
<sequence>MADNNDRNNSKVKVNNSEDIRHQVHIANVPLSALKNRKNKCFLKVKKKYDYQKVVIKVTLDKSILQNKADIIESSVTISFNDEEVNIFTEKQHADKNITKKMGRFWIAYTPIEDDKLTIKVKSHFKQSFYNNVLLPRIKNKEEKEKQAKTRQEKEKYSHEDLHRRDFQFADKFPYHYSPNSDGNRSRREVFGGAFSGVSKSGGKRKGK</sequence>
<feature type="region of interest" description="Disordered" evidence="1">
    <location>
        <begin position="141"/>
        <end position="208"/>
    </location>
</feature>
<name>A0A4Y9A7K2_9BACI</name>
<dbReference type="RefSeq" id="WP_209300613.1">
    <property type="nucleotide sequence ID" value="NZ_SRHY01000075.1"/>
</dbReference>
<dbReference type="Proteomes" id="UP000298484">
    <property type="component" value="Unassembled WGS sequence"/>
</dbReference>
<reference evidence="2 3" key="1">
    <citation type="submission" date="2019-03" db="EMBL/GenBank/DDBJ databases">
        <title>Genome sequence of Lentibacillus salicampi ATCC BAA-719.</title>
        <authorList>
            <person name="Maclea K.S."/>
            <person name="Simoes Junior M."/>
        </authorList>
    </citation>
    <scope>NUCLEOTIDE SEQUENCE [LARGE SCALE GENOMIC DNA]</scope>
    <source>
        <strain evidence="2 3">ATCC BAA-719</strain>
    </source>
</reference>
<dbReference type="AlphaFoldDB" id="A0A4Y9A7K2"/>
<accession>A0A4Y9A7K2</accession>
<proteinExistence type="predicted"/>
<dbReference type="EMBL" id="SRHY01000075">
    <property type="protein sequence ID" value="TFJ90664.1"/>
    <property type="molecule type" value="Genomic_DNA"/>
</dbReference>
<protein>
    <submittedName>
        <fullName evidence="2">Uncharacterized protein</fullName>
    </submittedName>
</protein>
<organism evidence="2 3">
    <name type="scientific">Lentibacillus salicampi</name>
    <dbReference type="NCBI Taxonomy" id="175306"/>
    <lineage>
        <taxon>Bacteria</taxon>
        <taxon>Bacillati</taxon>
        <taxon>Bacillota</taxon>
        <taxon>Bacilli</taxon>
        <taxon>Bacillales</taxon>
        <taxon>Bacillaceae</taxon>
        <taxon>Lentibacillus</taxon>
    </lineage>
</organism>
<feature type="compositionally biased region" description="Basic and acidic residues" evidence="1">
    <location>
        <begin position="141"/>
        <end position="169"/>
    </location>
</feature>
<gene>
    <name evidence="2" type="ORF">E4U82_19110</name>
</gene>
<evidence type="ECO:0000313" key="3">
    <source>
        <dbReference type="Proteomes" id="UP000298484"/>
    </source>
</evidence>
<comment type="caution">
    <text evidence="2">The sequence shown here is derived from an EMBL/GenBank/DDBJ whole genome shotgun (WGS) entry which is preliminary data.</text>
</comment>